<evidence type="ECO:0000259" key="22">
    <source>
        <dbReference type="Pfam" id="PF22781"/>
    </source>
</evidence>
<feature type="compositionally biased region" description="Basic and acidic residues" evidence="20">
    <location>
        <begin position="252"/>
        <end position="261"/>
    </location>
</feature>
<organism evidence="24 25">
    <name type="scientific">Ictalurus punctatus</name>
    <name type="common">Channel catfish</name>
    <name type="synonym">Silurus punctatus</name>
    <dbReference type="NCBI Taxonomy" id="7998"/>
    <lineage>
        <taxon>Eukaryota</taxon>
        <taxon>Metazoa</taxon>
        <taxon>Chordata</taxon>
        <taxon>Craniata</taxon>
        <taxon>Vertebrata</taxon>
        <taxon>Euteleostomi</taxon>
        <taxon>Actinopterygii</taxon>
        <taxon>Neopterygii</taxon>
        <taxon>Teleostei</taxon>
        <taxon>Ostariophysi</taxon>
        <taxon>Siluriformes</taxon>
        <taxon>Ictaluridae</taxon>
        <taxon>Ictalurus</taxon>
    </lineage>
</organism>
<keyword evidence="10" id="KW-0694">RNA-binding</keyword>
<keyword evidence="8" id="KW-0235">DNA replication</keyword>
<evidence type="ECO:0000256" key="8">
    <source>
        <dbReference type="ARBA" id="ARBA00022705"/>
    </source>
</evidence>
<evidence type="ECO:0000256" key="14">
    <source>
        <dbReference type="ARBA" id="ARBA00023242"/>
    </source>
</evidence>
<dbReference type="AlphaFoldDB" id="A0A2D0Q6V8"/>
<reference evidence="24" key="1">
    <citation type="journal article" date="2016" name="Nat. Commun.">
        <title>The channel catfish genome sequence provides insights into the evolution of scale formation in teleosts.</title>
        <authorList>
            <person name="Liu Z."/>
            <person name="Liu S."/>
            <person name="Yao J."/>
            <person name="Bao L."/>
            <person name="Zhang J."/>
            <person name="Li Y."/>
            <person name="Jiang C."/>
            <person name="Sun L."/>
            <person name="Wang R."/>
            <person name="Zhang Y."/>
            <person name="Zhou T."/>
            <person name="Zeng Q."/>
            <person name="Fu Q."/>
            <person name="Gao S."/>
            <person name="Li N."/>
            <person name="Koren S."/>
            <person name="Jiang Y."/>
            <person name="Zimin A."/>
            <person name="Xu P."/>
            <person name="Phillippy A.M."/>
            <person name="Geng X."/>
            <person name="Song L."/>
            <person name="Sun F."/>
            <person name="Li C."/>
            <person name="Wang X."/>
            <person name="Chen A."/>
            <person name="Jin Y."/>
            <person name="Yuan Z."/>
            <person name="Yang Y."/>
            <person name="Tan S."/>
            <person name="Peatman E."/>
            <person name="Lu J."/>
            <person name="Qin Z."/>
            <person name="Dunham R."/>
            <person name="Li Z."/>
            <person name="Sonstegard T."/>
            <person name="Feng J."/>
            <person name="Danzmann R.G."/>
            <person name="Schroeder S."/>
            <person name="Scheffler B."/>
            <person name="Duke M.V."/>
            <person name="Ballard L."/>
            <person name="Kucuktas H."/>
            <person name="Kaltenboeck L."/>
            <person name="Liu H."/>
            <person name="Armbruster J."/>
            <person name="Xie Y."/>
            <person name="Kirby M.L."/>
            <person name="Tian Y."/>
            <person name="Flanagan M.E."/>
            <person name="Mu W."/>
            <person name="Waldbieser G.C."/>
        </authorList>
    </citation>
    <scope>NUCLEOTIDE SEQUENCE [LARGE SCALE GENOMIC DNA]</scope>
    <source>
        <strain evidence="24">SDA103</strain>
    </source>
</reference>
<dbReference type="Pfam" id="PF22782">
    <property type="entry name" value="SDE2"/>
    <property type="match status" value="1"/>
</dbReference>
<evidence type="ECO:0000259" key="23">
    <source>
        <dbReference type="Pfam" id="PF22782"/>
    </source>
</evidence>
<feature type="compositionally biased region" description="Low complexity" evidence="20">
    <location>
        <begin position="225"/>
        <end position="241"/>
    </location>
</feature>
<evidence type="ECO:0000256" key="13">
    <source>
        <dbReference type="ARBA" id="ARBA00023187"/>
    </source>
</evidence>
<evidence type="ECO:0000256" key="11">
    <source>
        <dbReference type="ARBA" id="ARBA00023054"/>
    </source>
</evidence>
<accession>A0A2D0Q6V8</accession>
<keyword evidence="9" id="KW-0498">Mitosis</keyword>
<comment type="subcellular location">
    <subcellularLocation>
        <location evidence="2">Cytoplasm</location>
    </subcellularLocation>
    <subcellularLocation>
        <location evidence="1">Nucleus</location>
    </subcellularLocation>
</comment>
<feature type="domain" description="Splicing regulator SDE2 ubiquitin" evidence="22">
    <location>
        <begin position="20"/>
        <end position="69"/>
    </location>
</feature>
<reference evidence="25" key="2">
    <citation type="submission" date="2025-08" db="UniProtKB">
        <authorList>
            <consortium name="RefSeq"/>
        </authorList>
    </citation>
    <scope>IDENTIFICATION</scope>
    <source>
        <tissue evidence="25">Blood</tissue>
    </source>
</reference>
<evidence type="ECO:0000256" key="19">
    <source>
        <dbReference type="ARBA" id="ARBA00045882"/>
    </source>
</evidence>
<dbReference type="InterPro" id="IPR053822">
    <property type="entry name" value="SDE2-like_dom"/>
</dbReference>
<dbReference type="InterPro" id="IPR025086">
    <property type="entry name" value="SDE2/SF3A3_SAP"/>
</dbReference>
<evidence type="ECO:0000313" key="25">
    <source>
        <dbReference type="RefSeq" id="XP_017314433.2"/>
    </source>
</evidence>
<feature type="compositionally biased region" description="Low complexity" evidence="20">
    <location>
        <begin position="289"/>
        <end position="306"/>
    </location>
</feature>
<dbReference type="GO" id="GO:0006260">
    <property type="term" value="P:DNA replication"/>
    <property type="evidence" value="ECO:0007669"/>
    <property type="project" value="UniProtKB-KW"/>
</dbReference>
<sequence>MEVFVVSPFSRFIHGTVPHESTVNDLIGLFNPGEGISCVDFYVKNNGRISAGDERLQAGAVYRLEPRLCGGKGGFGSMLRALGAQIEKTTNREACRDLSGRRLRDVNHEKEMAEWLKKQADRDAEKEQRRLERIQRKLAEPRHRFTDTEYEQQCHNLSERLEDSVLKGMQASSSGVVRAEEKPLRKRPATKNGNTSSKKKCFWTGLEDLEDVDSSEGESDESEAEASSSSSSSGAGPSCSSRQAAVPTATTREQEKAESQDRPSSSSSSAGSAPCSPSPSQEKAESQDRPSSSSSAGSAPRSLSPSQEKAESQDRPSSSSSAGSAPHSPSPSQEKAEKNEEPGQMECSEKEDNTQNVSNQKEAEKDRTVETKDCADTQPVHPEEADTPLNLLSVSGVEELEALGLERLKAELMNRGMKCGGTLRERAARLYSVRGLSADQIDPTLLAKPSKGKKK</sequence>
<dbReference type="InterPro" id="IPR053821">
    <property type="entry name" value="Sde2_Ubi"/>
</dbReference>
<gene>
    <name evidence="25" type="primary">LOC108259428</name>
</gene>
<feature type="compositionally biased region" description="Low complexity" evidence="20">
    <location>
        <begin position="263"/>
        <end position="280"/>
    </location>
</feature>
<evidence type="ECO:0000256" key="4">
    <source>
        <dbReference type="ARBA" id="ARBA00022490"/>
    </source>
</evidence>
<evidence type="ECO:0000256" key="20">
    <source>
        <dbReference type="SAM" id="MobiDB-lite"/>
    </source>
</evidence>
<keyword evidence="6" id="KW-0132">Cell division</keyword>
<evidence type="ECO:0000256" key="6">
    <source>
        <dbReference type="ARBA" id="ARBA00022618"/>
    </source>
</evidence>
<comment type="function">
    <text evidence="18">Inhibits translesion DNA synthesis by preventing monoubiquitination of PCNA, this is necessary to counteract damage due to ultraviolet light-induced replication stress. SDE2 is cleaved following PCNA binding, and its complete degradation is necessary to allow S-phase progression following DNA damage.</text>
</comment>
<evidence type="ECO:0000256" key="12">
    <source>
        <dbReference type="ARBA" id="ARBA00023125"/>
    </source>
</evidence>
<dbReference type="PANTHER" id="PTHR12786:SF1">
    <property type="entry name" value="SPLICING REGULATOR SDE2"/>
    <property type="match status" value="1"/>
</dbReference>
<dbReference type="GO" id="GO:0003677">
    <property type="term" value="F:DNA binding"/>
    <property type="evidence" value="ECO:0007669"/>
    <property type="project" value="UniProtKB-KW"/>
</dbReference>
<evidence type="ECO:0000256" key="9">
    <source>
        <dbReference type="ARBA" id="ARBA00022776"/>
    </source>
</evidence>
<keyword evidence="14" id="KW-0539">Nucleus</keyword>
<dbReference type="Pfam" id="PF22781">
    <property type="entry name" value="Sde2_N_Ubi_vert"/>
    <property type="match status" value="1"/>
</dbReference>
<dbReference type="InterPro" id="IPR051421">
    <property type="entry name" value="RNA_Proc_DNA_Dmg_Regulator"/>
</dbReference>
<evidence type="ECO:0000256" key="1">
    <source>
        <dbReference type="ARBA" id="ARBA00004123"/>
    </source>
</evidence>
<keyword evidence="12" id="KW-0238">DNA-binding</keyword>
<keyword evidence="5" id="KW-0690">Ribosome biogenesis</keyword>
<keyword evidence="11" id="KW-0175">Coiled coil</keyword>
<keyword evidence="24" id="KW-1185">Reference proteome</keyword>
<feature type="region of interest" description="Disordered" evidence="20">
    <location>
        <begin position="172"/>
        <end position="389"/>
    </location>
</feature>
<evidence type="ECO:0000256" key="3">
    <source>
        <dbReference type="ARBA" id="ARBA00008726"/>
    </source>
</evidence>
<name>A0A2D0Q6V8_ICTPU</name>
<feature type="compositionally biased region" description="Low complexity" evidence="20">
    <location>
        <begin position="316"/>
        <end position="332"/>
    </location>
</feature>
<comment type="function">
    <text evidence="17">Plays a role in ribosome biogenesis by enabling SNORD3- and SNORD118-dependent cleavage of the 47S rRNA precursor. Binds ncRNA (non-coding RNA) including the snoRNAs SNORD3 and SNORD118.</text>
</comment>
<protein>
    <recommendedName>
        <fullName evidence="16">Replication stress response regulator SDE2</fullName>
    </recommendedName>
</protein>
<feature type="compositionally biased region" description="Basic and acidic residues" evidence="20">
    <location>
        <begin position="334"/>
        <end position="353"/>
    </location>
</feature>
<evidence type="ECO:0000256" key="10">
    <source>
        <dbReference type="ARBA" id="ARBA00022884"/>
    </source>
</evidence>
<dbReference type="PANTHER" id="PTHR12786">
    <property type="entry name" value="SPLICING FACTOR SF3A-RELATED"/>
    <property type="match status" value="1"/>
</dbReference>
<evidence type="ECO:0000256" key="18">
    <source>
        <dbReference type="ARBA" id="ARBA00045767"/>
    </source>
</evidence>
<dbReference type="GeneID" id="108259428"/>
<evidence type="ECO:0000256" key="15">
    <source>
        <dbReference type="ARBA" id="ARBA00023306"/>
    </source>
</evidence>
<evidence type="ECO:0000256" key="16">
    <source>
        <dbReference type="ARBA" id="ARBA00034556"/>
    </source>
</evidence>
<dbReference type="Pfam" id="PF13297">
    <property type="entry name" value="SDE2_2C"/>
    <property type="match status" value="1"/>
</dbReference>
<evidence type="ECO:0000256" key="17">
    <source>
        <dbReference type="ARBA" id="ARBA00045469"/>
    </source>
</evidence>
<feature type="domain" description="SDE2/SF3A3 SAP" evidence="21">
    <location>
        <begin position="377"/>
        <end position="448"/>
    </location>
</feature>
<keyword evidence="7" id="KW-0507">mRNA processing</keyword>
<comment type="function">
    <text evidence="19">Plays a role in pre-mRNA splicing by facilitating excision of relatively short introns featuring weak 3'-splice sites (ss) and high GC content. May recruit CACTIN to the spliceosome.</text>
</comment>
<proteinExistence type="inferred from homology"/>
<dbReference type="GO" id="GO:0006397">
    <property type="term" value="P:mRNA processing"/>
    <property type="evidence" value="ECO:0007669"/>
    <property type="project" value="UniProtKB-KW"/>
</dbReference>
<dbReference type="GO" id="GO:0005634">
    <property type="term" value="C:nucleus"/>
    <property type="evidence" value="ECO:0007669"/>
    <property type="project" value="UniProtKB-SubCell"/>
</dbReference>
<dbReference type="GO" id="GO:0051301">
    <property type="term" value="P:cell division"/>
    <property type="evidence" value="ECO:0007669"/>
    <property type="project" value="UniProtKB-KW"/>
</dbReference>
<dbReference type="GO" id="GO:0008380">
    <property type="term" value="P:RNA splicing"/>
    <property type="evidence" value="ECO:0007669"/>
    <property type="project" value="UniProtKB-KW"/>
</dbReference>
<feature type="domain" description="SDE2-like" evidence="23">
    <location>
        <begin position="70"/>
        <end position="165"/>
    </location>
</feature>
<keyword evidence="15" id="KW-0131">Cell cycle</keyword>
<feature type="compositionally biased region" description="Basic and acidic residues" evidence="20">
    <location>
        <begin position="361"/>
        <end position="375"/>
    </location>
</feature>
<dbReference type="OrthoDB" id="547031at2759"/>
<comment type="similarity">
    <text evidence="3">Belongs to the SDE2 family.</text>
</comment>
<dbReference type="GO" id="GO:0005737">
    <property type="term" value="C:cytoplasm"/>
    <property type="evidence" value="ECO:0007669"/>
    <property type="project" value="UniProtKB-SubCell"/>
</dbReference>
<feature type="compositionally biased region" description="Acidic residues" evidence="20">
    <location>
        <begin position="207"/>
        <end position="224"/>
    </location>
</feature>
<keyword evidence="13" id="KW-0508">mRNA splicing</keyword>
<evidence type="ECO:0000256" key="5">
    <source>
        <dbReference type="ARBA" id="ARBA00022517"/>
    </source>
</evidence>
<evidence type="ECO:0000313" key="24">
    <source>
        <dbReference type="Proteomes" id="UP000221080"/>
    </source>
</evidence>
<keyword evidence="4" id="KW-0963">Cytoplasm</keyword>
<dbReference type="GO" id="GO:0003723">
    <property type="term" value="F:RNA binding"/>
    <property type="evidence" value="ECO:0007669"/>
    <property type="project" value="UniProtKB-KW"/>
</dbReference>
<evidence type="ECO:0000256" key="2">
    <source>
        <dbReference type="ARBA" id="ARBA00004496"/>
    </source>
</evidence>
<dbReference type="Proteomes" id="UP000221080">
    <property type="component" value="Chromosome 27"/>
</dbReference>
<evidence type="ECO:0000256" key="7">
    <source>
        <dbReference type="ARBA" id="ARBA00022664"/>
    </source>
</evidence>
<dbReference type="GO" id="GO:0042254">
    <property type="term" value="P:ribosome biogenesis"/>
    <property type="evidence" value="ECO:0007669"/>
    <property type="project" value="UniProtKB-KW"/>
</dbReference>
<dbReference type="KEGG" id="ipu:108259428"/>
<evidence type="ECO:0000259" key="21">
    <source>
        <dbReference type="Pfam" id="PF13297"/>
    </source>
</evidence>
<dbReference type="RefSeq" id="XP_017314433.2">
    <property type="nucleotide sequence ID" value="XM_017458944.3"/>
</dbReference>
<dbReference type="STRING" id="7998.ENSIPUP00000018178"/>